<reference evidence="1" key="1">
    <citation type="submission" date="2023-07" db="EMBL/GenBank/DDBJ databases">
        <title>Sorghum-associated microbial communities from plants grown in Nebraska, USA.</title>
        <authorList>
            <person name="Schachtman D."/>
        </authorList>
    </citation>
    <scope>NUCLEOTIDE SEQUENCE</scope>
    <source>
        <strain evidence="1">BE261</strain>
    </source>
</reference>
<evidence type="ECO:0000313" key="1">
    <source>
        <dbReference type="EMBL" id="MDR7164824.1"/>
    </source>
</evidence>
<organism evidence="1 2">
    <name type="scientific">Pseudarthrobacter oxydans</name>
    <name type="common">Arthrobacter oxydans</name>
    <dbReference type="NCBI Taxonomy" id="1671"/>
    <lineage>
        <taxon>Bacteria</taxon>
        <taxon>Bacillati</taxon>
        <taxon>Actinomycetota</taxon>
        <taxon>Actinomycetes</taxon>
        <taxon>Micrococcales</taxon>
        <taxon>Micrococcaceae</taxon>
        <taxon>Pseudarthrobacter</taxon>
    </lineage>
</organism>
<gene>
    <name evidence="1" type="ORF">J2X12_002862</name>
</gene>
<protein>
    <submittedName>
        <fullName evidence="1">Uncharacterized protein</fullName>
    </submittedName>
</protein>
<name>A0AAW8NE13_PSEOX</name>
<dbReference type="GeneID" id="97424669"/>
<accession>A0AAW8NE13</accession>
<evidence type="ECO:0000313" key="2">
    <source>
        <dbReference type="Proteomes" id="UP001262032"/>
    </source>
</evidence>
<dbReference type="EMBL" id="JAVDWN010000010">
    <property type="protein sequence ID" value="MDR7164824.1"/>
    <property type="molecule type" value="Genomic_DNA"/>
</dbReference>
<sequence>MALAAKDVKPGMAVAVDGQPGQWEVLDRHPRHNHWWLHRRGASGEWQTTFDHMRHLHRVADGSRHEYEQTELEAA</sequence>
<comment type="caution">
    <text evidence="1">The sequence shown here is derived from an EMBL/GenBank/DDBJ whole genome shotgun (WGS) entry which is preliminary data.</text>
</comment>
<dbReference type="AlphaFoldDB" id="A0AAW8NE13"/>
<dbReference type="RefSeq" id="WP_310114830.1">
    <property type="nucleotide sequence ID" value="NZ_JAVDTN010000032.1"/>
</dbReference>
<proteinExistence type="predicted"/>
<dbReference type="Proteomes" id="UP001262032">
    <property type="component" value="Unassembled WGS sequence"/>
</dbReference>